<evidence type="ECO:0000313" key="2">
    <source>
        <dbReference type="EMBL" id="KAF6028738.1"/>
    </source>
</evidence>
<dbReference type="Gene3D" id="2.30.29.30">
    <property type="entry name" value="Pleckstrin-homology domain (PH domain)/Phosphotyrosine-binding domain (PTB)"/>
    <property type="match status" value="1"/>
</dbReference>
<name>A0A7J7JTM3_BUGNE</name>
<dbReference type="Pfam" id="PF02893">
    <property type="entry name" value="GRAM"/>
    <property type="match status" value="1"/>
</dbReference>
<accession>A0A7J7JTM3</accession>
<keyword evidence="3" id="KW-1185">Reference proteome</keyword>
<gene>
    <name evidence="2" type="ORF">EB796_012958</name>
</gene>
<dbReference type="OrthoDB" id="1259151at2759"/>
<dbReference type="AlphaFoldDB" id="A0A7J7JTM3"/>
<dbReference type="InterPro" id="IPR011993">
    <property type="entry name" value="PH-like_dom_sf"/>
</dbReference>
<dbReference type="CDD" id="cd13214">
    <property type="entry name" value="PH-GRAM_WBP2"/>
    <property type="match status" value="1"/>
</dbReference>
<sequence>MALNTAHAFNGAGIILYNGERILLYAKDVRLAISENSVAAFKGEKKGEIYLTSHRIIFTNSHQSDLLKSFSVPFNCMREFELEQPIFGANHLKGKVVAENGGNWVGTAKFKLWFYSGGAIEFGQAMMKAGQLALSNRAPRPQPPQYTPQGNIFQAPPPAYGLVCGDPNYGWLPYSTFPSAPPASSVYMTDAPPPYPGLIPNTPMYTPPENAATQQMPAAYYDPNKPNTAYAAASAPPAYEEANLYEKKRL</sequence>
<feature type="domain" description="GRAM" evidence="1">
    <location>
        <begin position="42"/>
        <end position="128"/>
    </location>
</feature>
<dbReference type="PANTHER" id="PTHR31606">
    <property type="entry name" value="WW DOMAIN BINDING PROTEIN 2, ISOFORM E"/>
    <property type="match status" value="1"/>
</dbReference>
<dbReference type="Proteomes" id="UP000593567">
    <property type="component" value="Unassembled WGS sequence"/>
</dbReference>
<dbReference type="InterPro" id="IPR004182">
    <property type="entry name" value="GRAM"/>
</dbReference>
<dbReference type="GO" id="GO:0005634">
    <property type="term" value="C:nucleus"/>
    <property type="evidence" value="ECO:0007669"/>
    <property type="project" value="TreeGrafter"/>
</dbReference>
<reference evidence="2" key="1">
    <citation type="submission" date="2020-06" db="EMBL/GenBank/DDBJ databases">
        <title>Draft genome of Bugula neritina, a colonial animal packing powerful symbionts and potential medicines.</title>
        <authorList>
            <person name="Rayko M."/>
        </authorList>
    </citation>
    <scope>NUCLEOTIDE SEQUENCE [LARGE SCALE GENOMIC DNA]</scope>
    <source>
        <strain evidence="2">Kwan_BN1</strain>
    </source>
</reference>
<evidence type="ECO:0000313" key="3">
    <source>
        <dbReference type="Proteomes" id="UP000593567"/>
    </source>
</evidence>
<comment type="caution">
    <text evidence="2">The sequence shown here is derived from an EMBL/GenBank/DDBJ whole genome shotgun (WGS) entry which is preliminary data.</text>
</comment>
<dbReference type="GO" id="GO:0003713">
    <property type="term" value="F:transcription coactivator activity"/>
    <property type="evidence" value="ECO:0007669"/>
    <property type="project" value="InterPro"/>
</dbReference>
<dbReference type="EMBL" id="VXIV02001920">
    <property type="protein sequence ID" value="KAF6028738.1"/>
    <property type="molecule type" value="Genomic_DNA"/>
</dbReference>
<protein>
    <recommendedName>
        <fullName evidence="1">GRAM domain-containing protein</fullName>
    </recommendedName>
</protein>
<organism evidence="2 3">
    <name type="scientific">Bugula neritina</name>
    <name type="common">Brown bryozoan</name>
    <name type="synonym">Sertularia neritina</name>
    <dbReference type="NCBI Taxonomy" id="10212"/>
    <lineage>
        <taxon>Eukaryota</taxon>
        <taxon>Metazoa</taxon>
        <taxon>Spiralia</taxon>
        <taxon>Lophotrochozoa</taxon>
        <taxon>Bryozoa</taxon>
        <taxon>Gymnolaemata</taxon>
        <taxon>Cheilostomatida</taxon>
        <taxon>Flustrina</taxon>
        <taxon>Buguloidea</taxon>
        <taxon>Bugulidae</taxon>
        <taxon>Bugula</taxon>
    </lineage>
</organism>
<dbReference type="GO" id="GO:0031490">
    <property type="term" value="F:chromatin DNA binding"/>
    <property type="evidence" value="ECO:0007669"/>
    <property type="project" value="TreeGrafter"/>
</dbReference>
<proteinExistence type="predicted"/>
<dbReference type="InterPro" id="IPR044852">
    <property type="entry name" value="WBP2-like"/>
</dbReference>
<dbReference type="PANTHER" id="PTHR31606:SF1">
    <property type="entry name" value="WW DOMAIN BINDING PROTEIN 2, ISOFORM E"/>
    <property type="match status" value="1"/>
</dbReference>
<dbReference type="SUPFAM" id="SSF50729">
    <property type="entry name" value="PH domain-like"/>
    <property type="match status" value="1"/>
</dbReference>
<evidence type="ECO:0000259" key="1">
    <source>
        <dbReference type="Pfam" id="PF02893"/>
    </source>
</evidence>